<dbReference type="GO" id="GO:0006355">
    <property type="term" value="P:regulation of DNA-templated transcription"/>
    <property type="evidence" value="ECO:0007669"/>
    <property type="project" value="InterPro"/>
</dbReference>
<protein>
    <submittedName>
        <fullName evidence="5">ATP-dependent transcriptional regulator, MalT-like, LuxR family</fullName>
    </submittedName>
</protein>
<keyword evidence="2" id="KW-0238">DNA-binding</keyword>
<dbReference type="GO" id="GO:0003677">
    <property type="term" value="F:DNA binding"/>
    <property type="evidence" value="ECO:0007669"/>
    <property type="project" value="UniProtKB-KW"/>
</dbReference>
<dbReference type="OrthoDB" id="9789465at2"/>
<evidence type="ECO:0000256" key="3">
    <source>
        <dbReference type="ARBA" id="ARBA00023163"/>
    </source>
</evidence>
<evidence type="ECO:0000259" key="4">
    <source>
        <dbReference type="PROSITE" id="PS50043"/>
    </source>
</evidence>
<dbReference type="PROSITE" id="PS00622">
    <property type="entry name" value="HTH_LUXR_1"/>
    <property type="match status" value="1"/>
</dbReference>
<feature type="domain" description="HTH luxR-type" evidence="4">
    <location>
        <begin position="80"/>
        <end position="145"/>
    </location>
</feature>
<dbReference type="PRINTS" id="PR00038">
    <property type="entry name" value="HTHLUXR"/>
</dbReference>
<dbReference type="InterPro" id="IPR016032">
    <property type="entry name" value="Sig_transdc_resp-reg_C-effctor"/>
</dbReference>
<dbReference type="PROSITE" id="PS50043">
    <property type="entry name" value="HTH_LUXR_2"/>
    <property type="match status" value="1"/>
</dbReference>
<dbReference type="InterPro" id="IPR036388">
    <property type="entry name" value="WH-like_DNA-bd_sf"/>
</dbReference>
<dbReference type="InterPro" id="IPR000792">
    <property type="entry name" value="Tscrpt_reg_LuxR_C"/>
</dbReference>
<gene>
    <name evidence="5" type="ORF">Bccel_1036</name>
</gene>
<dbReference type="CDD" id="cd06170">
    <property type="entry name" value="LuxR_C_like"/>
    <property type="match status" value="1"/>
</dbReference>
<accession>A0A0L6JIV4</accession>
<evidence type="ECO:0000256" key="1">
    <source>
        <dbReference type="ARBA" id="ARBA00023015"/>
    </source>
</evidence>
<keyword evidence="1" id="KW-0805">Transcription regulation</keyword>
<dbReference type="AlphaFoldDB" id="A0A0L6JIV4"/>
<dbReference type="STRING" id="398512.Bccel_1036"/>
<evidence type="ECO:0000313" key="5">
    <source>
        <dbReference type="EMBL" id="KNY25776.1"/>
    </source>
</evidence>
<dbReference type="SUPFAM" id="SSF46894">
    <property type="entry name" value="C-terminal effector domain of the bipartite response regulators"/>
    <property type="match status" value="1"/>
</dbReference>
<keyword evidence="6" id="KW-1185">Reference proteome</keyword>
<dbReference type="PANTHER" id="PTHR44688">
    <property type="entry name" value="DNA-BINDING TRANSCRIPTIONAL ACTIVATOR DEVR_DOSR"/>
    <property type="match status" value="1"/>
</dbReference>
<evidence type="ECO:0000313" key="6">
    <source>
        <dbReference type="Proteomes" id="UP000036923"/>
    </source>
</evidence>
<dbReference type="SMART" id="SM00421">
    <property type="entry name" value="HTH_LUXR"/>
    <property type="match status" value="1"/>
</dbReference>
<organism evidence="5 6">
    <name type="scientific">Pseudobacteroides cellulosolvens ATCC 35603 = DSM 2933</name>
    <dbReference type="NCBI Taxonomy" id="398512"/>
    <lineage>
        <taxon>Bacteria</taxon>
        <taxon>Bacillati</taxon>
        <taxon>Bacillota</taxon>
        <taxon>Clostridia</taxon>
        <taxon>Eubacteriales</taxon>
        <taxon>Oscillospiraceae</taxon>
        <taxon>Pseudobacteroides</taxon>
    </lineage>
</organism>
<comment type="caution">
    <text evidence="5">The sequence shown here is derived from an EMBL/GenBank/DDBJ whole genome shotgun (WGS) entry which is preliminary data.</text>
</comment>
<dbReference type="eggNOG" id="COG2197">
    <property type="taxonomic scope" value="Bacteria"/>
</dbReference>
<name>A0A0L6JIV4_9FIRM</name>
<dbReference type="RefSeq" id="WP_050753123.1">
    <property type="nucleotide sequence ID" value="NZ_JQKC01000013.1"/>
</dbReference>
<dbReference type="Pfam" id="PF00196">
    <property type="entry name" value="GerE"/>
    <property type="match status" value="1"/>
</dbReference>
<keyword evidence="3" id="KW-0804">Transcription</keyword>
<dbReference type="PANTHER" id="PTHR44688:SF16">
    <property type="entry name" value="DNA-BINDING TRANSCRIPTIONAL ACTIVATOR DEVR_DOSR"/>
    <property type="match status" value="1"/>
</dbReference>
<dbReference type="Gene3D" id="1.10.10.10">
    <property type="entry name" value="Winged helix-like DNA-binding domain superfamily/Winged helix DNA-binding domain"/>
    <property type="match status" value="1"/>
</dbReference>
<reference evidence="6" key="1">
    <citation type="submission" date="2015-07" db="EMBL/GenBank/DDBJ databases">
        <title>Near-Complete Genome Sequence of the Cellulolytic Bacterium Bacteroides (Pseudobacteroides) cellulosolvens ATCC 35603.</title>
        <authorList>
            <person name="Dassa B."/>
            <person name="Utturkar S.M."/>
            <person name="Klingeman D.M."/>
            <person name="Hurt R.A."/>
            <person name="Keller M."/>
            <person name="Xu J."/>
            <person name="Reddy Y.H.K."/>
            <person name="Borovok I."/>
            <person name="Grinberg I.R."/>
            <person name="Lamed R."/>
            <person name="Zhivin O."/>
            <person name="Bayer E.A."/>
            <person name="Brown S.D."/>
        </authorList>
    </citation>
    <scope>NUCLEOTIDE SEQUENCE [LARGE SCALE GENOMIC DNA]</scope>
    <source>
        <strain evidence="6">DSM 2933</strain>
    </source>
</reference>
<sequence>MSQKYSIKIDDCFHKLCKSTINKNFNINELQLAHIISDFHSRVSGNKSIYSCKILILPDSLEVEFIEQNPINKFKYDAHSNDLLSCLTSREIDVLTLIDKGKSNREIAEILCLTISTVKTHILNIFGKLGVNRRIQAISKAKELKIIS</sequence>
<proteinExistence type="predicted"/>
<evidence type="ECO:0000256" key="2">
    <source>
        <dbReference type="ARBA" id="ARBA00023125"/>
    </source>
</evidence>
<dbReference type="EMBL" id="LGTC01000001">
    <property type="protein sequence ID" value="KNY25776.1"/>
    <property type="molecule type" value="Genomic_DNA"/>
</dbReference>
<dbReference type="Proteomes" id="UP000036923">
    <property type="component" value="Unassembled WGS sequence"/>
</dbReference>